<protein>
    <recommendedName>
        <fullName evidence="4">DotA/TraY family protein</fullName>
    </recommendedName>
</protein>
<organism evidence="2 3">
    <name type="scientific">Rhizobium oryzihabitans</name>
    <dbReference type="NCBI Taxonomy" id="2267833"/>
    <lineage>
        <taxon>Bacteria</taxon>
        <taxon>Pseudomonadati</taxon>
        <taxon>Pseudomonadota</taxon>
        <taxon>Alphaproteobacteria</taxon>
        <taxon>Hyphomicrobiales</taxon>
        <taxon>Rhizobiaceae</taxon>
        <taxon>Rhizobium/Agrobacterium group</taxon>
        <taxon>Rhizobium</taxon>
    </lineage>
</organism>
<geneLocation type="plasmid" evidence="2 3">
    <name>p7</name>
</geneLocation>
<keyword evidence="3" id="KW-1185">Reference proteome</keyword>
<evidence type="ECO:0008006" key="4">
    <source>
        <dbReference type="Google" id="ProtNLM"/>
    </source>
</evidence>
<accession>A0A7L5BRT2</accession>
<evidence type="ECO:0000313" key="3">
    <source>
        <dbReference type="Proteomes" id="UP000464865"/>
    </source>
</evidence>
<keyword evidence="1" id="KW-0472">Membrane</keyword>
<evidence type="ECO:0000313" key="2">
    <source>
        <dbReference type="EMBL" id="QIB41590.1"/>
    </source>
</evidence>
<keyword evidence="1" id="KW-1133">Transmembrane helix</keyword>
<evidence type="ECO:0000256" key="1">
    <source>
        <dbReference type="SAM" id="Phobius"/>
    </source>
</evidence>
<reference evidence="2 3" key="1">
    <citation type="submission" date="2020-02" db="EMBL/GenBank/DDBJ databases">
        <title>Plant-Promoting Endophytic Bacterium Rhizobium oryzihabitans sp. nov., Isolated from the Root of Rice.</title>
        <authorList>
            <person name="zhao J."/>
            <person name="Zhang G."/>
        </authorList>
    </citation>
    <scope>NUCLEOTIDE SEQUENCE [LARGE SCALE GENOMIC DNA]</scope>
    <source>
        <strain evidence="2 3">M15</strain>
        <plasmid evidence="2 3">p7</plasmid>
    </source>
</reference>
<feature type="transmembrane region" description="Helical" evidence="1">
    <location>
        <begin position="62"/>
        <end position="82"/>
    </location>
</feature>
<proteinExistence type="predicted"/>
<dbReference type="KEGG" id="roy:G3A56_27740"/>
<dbReference type="RefSeq" id="WP_164057008.1">
    <property type="nucleotide sequence ID" value="NZ_CP048639.1"/>
</dbReference>
<dbReference type="EMBL" id="CP048639">
    <property type="protein sequence ID" value="QIB41590.1"/>
    <property type="molecule type" value="Genomic_DNA"/>
</dbReference>
<gene>
    <name evidence="2" type="ORF">G3A56_27740</name>
</gene>
<keyword evidence="1" id="KW-0812">Transmembrane</keyword>
<keyword evidence="2" id="KW-0614">Plasmid</keyword>
<sequence>MAERPDITELFTPEDYSAGLVFLRRILGCTFDYLWVPGGQAAPSGGSCDNTNDILAQLVTTLNWAMLAVIAVVATYLIFAALKDTANDGEAGGRSMNPSWTLVLAGLGAILCFPAFNGYSALQIGTMQVAVWSSGLGDSMWRIAGDKMASANAVNKTFTNLNESGWWSDGGMAPNLICGLL</sequence>
<dbReference type="AlphaFoldDB" id="A0A7L5BRT2"/>
<name>A0A7L5BRT2_9HYPH</name>
<feature type="transmembrane region" description="Helical" evidence="1">
    <location>
        <begin position="102"/>
        <end position="122"/>
    </location>
</feature>
<dbReference type="Proteomes" id="UP000464865">
    <property type="component" value="Plasmid p7"/>
</dbReference>